<evidence type="ECO:0000313" key="2">
    <source>
        <dbReference type="EMBL" id="MEF2965959.1"/>
    </source>
</evidence>
<dbReference type="Pfam" id="PF00534">
    <property type="entry name" value="Glycos_transf_1"/>
    <property type="match status" value="1"/>
</dbReference>
<reference evidence="2 3" key="1">
    <citation type="submission" date="2024-02" db="EMBL/GenBank/DDBJ databases">
        <title>A nitrogen-fixing paenibacillus bacterium.</title>
        <authorList>
            <person name="Zhang W.L."/>
            <person name="Chen S.F."/>
        </authorList>
    </citation>
    <scope>NUCLEOTIDE SEQUENCE [LARGE SCALE GENOMIC DNA]</scope>
    <source>
        <strain evidence="2 3">M1</strain>
    </source>
</reference>
<gene>
    <name evidence="2" type="ORF">V3851_08965</name>
</gene>
<dbReference type="PANTHER" id="PTHR45947">
    <property type="entry name" value="SULFOQUINOVOSYL TRANSFERASE SQD2"/>
    <property type="match status" value="1"/>
</dbReference>
<dbReference type="PANTHER" id="PTHR45947:SF3">
    <property type="entry name" value="SULFOQUINOVOSYL TRANSFERASE SQD2"/>
    <property type="match status" value="1"/>
</dbReference>
<sequence>MKKDLMIYDVDWWILGKTAKMLRLHHPDMDTMSARQLDELLLAEGSGALNAKYRTISAMCLGMAAYALFKGVRIDSSAAVSYYYFSRNYESFREWADPLTPDEEFLRLVIPRIGTIGGMSQRLTGKLKEIAPSASVEYIGHFVDHRLFRPSAEARIQEGPLIIGWAGDTGKKSKNYATLYEPLKNHFASDPEVSFRDTPGHYAHEQMPQFYRSIDLLLITSANEGGGATALEAYACGKPVLSTDVGYVKEAAHPDAHGLILRSGKVSDFINAINYYKNKRILLHELGLKCRERIEADWTVERGAKRWLQVLFGFKSCTGG</sequence>
<comment type="caution">
    <text evidence="2">The sequence shown here is derived from an EMBL/GenBank/DDBJ whole genome shotgun (WGS) entry which is preliminary data.</text>
</comment>
<dbReference type="Proteomes" id="UP001306950">
    <property type="component" value="Unassembled WGS sequence"/>
</dbReference>
<dbReference type="InterPro" id="IPR001296">
    <property type="entry name" value="Glyco_trans_1"/>
</dbReference>
<dbReference type="InterPro" id="IPR050194">
    <property type="entry name" value="Glycosyltransferase_grp1"/>
</dbReference>
<dbReference type="RefSeq" id="WP_331846182.1">
    <property type="nucleotide sequence ID" value="NZ_JAZHPZ010000003.1"/>
</dbReference>
<keyword evidence="2" id="KW-0328">Glycosyltransferase</keyword>
<proteinExistence type="predicted"/>
<organism evidence="2 3">
    <name type="scientific">Paenibacillus haidiansis</name>
    <dbReference type="NCBI Taxonomy" id="1574488"/>
    <lineage>
        <taxon>Bacteria</taxon>
        <taxon>Bacillati</taxon>
        <taxon>Bacillota</taxon>
        <taxon>Bacilli</taxon>
        <taxon>Bacillales</taxon>
        <taxon>Paenibacillaceae</taxon>
        <taxon>Paenibacillus</taxon>
    </lineage>
</organism>
<evidence type="ECO:0000259" key="1">
    <source>
        <dbReference type="Pfam" id="PF00534"/>
    </source>
</evidence>
<dbReference type="SUPFAM" id="SSF53756">
    <property type="entry name" value="UDP-Glycosyltransferase/glycogen phosphorylase"/>
    <property type="match status" value="1"/>
</dbReference>
<dbReference type="EC" id="2.4.-.-" evidence="2"/>
<name>A0ABU7VQB8_9BACL</name>
<dbReference type="Gene3D" id="3.40.50.2000">
    <property type="entry name" value="Glycogen Phosphorylase B"/>
    <property type="match status" value="1"/>
</dbReference>
<keyword evidence="3" id="KW-1185">Reference proteome</keyword>
<accession>A0ABU7VQB8</accession>
<keyword evidence="2" id="KW-0808">Transferase</keyword>
<dbReference type="GO" id="GO:0016757">
    <property type="term" value="F:glycosyltransferase activity"/>
    <property type="evidence" value="ECO:0007669"/>
    <property type="project" value="UniProtKB-KW"/>
</dbReference>
<feature type="domain" description="Glycosyl transferase family 1" evidence="1">
    <location>
        <begin position="200"/>
        <end position="287"/>
    </location>
</feature>
<protein>
    <submittedName>
        <fullName evidence="2">Glycosyltransferase family 4 protein</fullName>
        <ecNumber evidence="2">2.4.-.-</ecNumber>
    </submittedName>
</protein>
<dbReference type="EMBL" id="JAZHPZ010000003">
    <property type="protein sequence ID" value="MEF2965959.1"/>
    <property type="molecule type" value="Genomic_DNA"/>
</dbReference>
<evidence type="ECO:0000313" key="3">
    <source>
        <dbReference type="Proteomes" id="UP001306950"/>
    </source>
</evidence>
<dbReference type="CDD" id="cd03801">
    <property type="entry name" value="GT4_PimA-like"/>
    <property type="match status" value="1"/>
</dbReference>